<dbReference type="STRING" id="656916.A0A2G7FNS1"/>
<protein>
    <recommendedName>
        <fullName evidence="1">AB hydrolase-1 domain-containing protein</fullName>
    </recommendedName>
</protein>
<keyword evidence="3" id="KW-1185">Reference proteome</keyword>
<accession>A0A2G7FNS1</accession>
<proteinExistence type="predicted"/>
<evidence type="ECO:0000313" key="2">
    <source>
        <dbReference type="EMBL" id="PIG82258.1"/>
    </source>
</evidence>
<dbReference type="EMBL" id="NEXV01000528">
    <property type="protein sequence ID" value="PIG82258.1"/>
    <property type="molecule type" value="Genomic_DNA"/>
</dbReference>
<dbReference type="Gene3D" id="3.40.50.1820">
    <property type="entry name" value="alpha/beta hydrolase"/>
    <property type="match status" value="1"/>
</dbReference>
<name>A0A2G7FNS1_9EURO</name>
<gene>
    <name evidence="2" type="ORF">AARAC_000005</name>
</gene>
<evidence type="ECO:0000259" key="1">
    <source>
        <dbReference type="Pfam" id="PF12697"/>
    </source>
</evidence>
<reference evidence="2 3" key="1">
    <citation type="submission" date="2017-05" db="EMBL/GenBank/DDBJ databases">
        <title>Genome sequence for an aflatoxigenic pathogen of Argentinian peanut, Aspergillus arachidicola.</title>
        <authorList>
            <person name="Moore G."/>
            <person name="Beltz S.B."/>
            <person name="Mack B.M."/>
        </authorList>
    </citation>
    <scope>NUCLEOTIDE SEQUENCE [LARGE SCALE GENOMIC DNA]</scope>
    <source>
        <strain evidence="2 3">CBS 117610</strain>
    </source>
</reference>
<organism evidence="2 3">
    <name type="scientific">Aspergillus arachidicola</name>
    <dbReference type="NCBI Taxonomy" id="656916"/>
    <lineage>
        <taxon>Eukaryota</taxon>
        <taxon>Fungi</taxon>
        <taxon>Dikarya</taxon>
        <taxon>Ascomycota</taxon>
        <taxon>Pezizomycotina</taxon>
        <taxon>Eurotiomycetes</taxon>
        <taxon>Eurotiomycetidae</taxon>
        <taxon>Eurotiales</taxon>
        <taxon>Aspergillaceae</taxon>
        <taxon>Aspergillus</taxon>
        <taxon>Aspergillus subgen. Circumdati</taxon>
    </lineage>
</organism>
<feature type="domain" description="AB hydrolase-1" evidence="1">
    <location>
        <begin position="34"/>
        <end position="195"/>
    </location>
</feature>
<dbReference type="Proteomes" id="UP000231358">
    <property type="component" value="Unassembled WGS sequence"/>
</dbReference>
<comment type="caution">
    <text evidence="2">The sequence shown here is derived from an EMBL/GenBank/DDBJ whole genome shotgun (WGS) entry which is preliminary data.</text>
</comment>
<sequence>MQPFKITLANNATVSGIHSFSSTSTSSARHVPLVVALHGGTYDCHYFDATPRFSASATSASLGVPFISINRPGYGDTSSPSPIPEGSNFIAETGVWLHRYILPALWSEFGSPLRCTCIVLLCHSFGSMGGIVAAAVHGKEAEPKYPLGGLVLSGMGNEQSKSMKHSPPPQPNAGPSGVLFPLQFKDQVMFLPGTVDSEVLDNSERLNAVSPYAEMQQFPGNWLPIWKEDWAIHVKAPVMFTLVHDDVFFKATEEEVKICTEAFRNSSRVDGSLVMGAPHCMELSYWSQGWYARCFGFALECATSFALAA</sequence>
<dbReference type="AlphaFoldDB" id="A0A2G7FNS1"/>
<dbReference type="SUPFAM" id="SSF53474">
    <property type="entry name" value="alpha/beta-Hydrolases"/>
    <property type="match status" value="1"/>
</dbReference>
<dbReference type="Pfam" id="PF12697">
    <property type="entry name" value="Abhydrolase_6"/>
    <property type="match status" value="1"/>
</dbReference>
<evidence type="ECO:0000313" key="3">
    <source>
        <dbReference type="Proteomes" id="UP000231358"/>
    </source>
</evidence>
<dbReference type="InterPro" id="IPR000073">
    <property type="entry name" value="AB_hydrolase_1"/>
</dbReference>
<dbReference type="InterPro" id="IPR029058">
    <property type="entry name" value="AB_hydrolase_fold"/>
</dbReference>